<evidence type="ECO:0000256" key="3">
    <source>
        <dbReference type="SAM" id="Phobius"/>
    </source>
</evidence>
<dbReference type="RefSeq" id="WP_158017410.1">
    <property type="nucleotide sequence ID" value="NZ_CBCSKE010000050.1"/>
</dbReference>
<dbReference type="InterPro" id="IPR001568">
    <property type="entry name" value="RNase_T2-like"/>
</dbReference>
<accession>A0A447GGM1</accession>
<evidence type="ECO:0000313" key="5">
    <source>
        <dbReference type="Proteomes" id="UP000269998"/>
    </source>
</evidence>
<dbReference type="Proteomes" id="UP000269998">
    <property type="component" value="Chromosome"/>
</dbReference>
<feature type="transmembrane region" description="Helical" evidence="3">
    <location>
        <begin position="12"/>
        <end position="32"/>
    </location>
</feature>
<dbReference type="Pfam" id="PF00445">
    <property type="entry name" value="Ribonuclease_T2"/>
    <property type="match status" value="1"/>
</dbReference>
<sequence precursor="true">MQLRRGDAAVFSVSAGLTVIVAAAVAFSVLVLDRSGGSRANQPGTSSSSLLVVTWGPSLCQVAPSNAGCKDGHVDTLGRKLLLHGLWPQPATEQFCGMPRAVAHRARDLKDMRSLNLPADVQTKLQSMMSDVAVLAPHEWYAHGTCSGVTPAVYFRDAATLAEQAGKILNPVFETVGDRRLSLRTVRDRFDAEFGGGAGDRVGLTCRDVDGEEIVIYEVHLSLPPIVDFGATENTVSLRDLLVKGPTISAGCRRGRVP</sequence>
<dbReference type="InterPro" id="IPR036430">
    <property type="entry name" value="RNase_T2-like_sf"/>
</dbReference>
<keyword evidence="3" id="KW-0472">Membrane</keyword>
<evidence type="ECO:0000256" key="1">
    <source>
        <dbReference type="ARBA" id="ARBA00007469"/>
    </source>
</evidence>
<keyword evidence="3" id="KW-1133">Transmembrane helix</keyword>
<dbReference type="Gene3D" id="3.90.730.10">
    <property type="entry name" value="Ribonuclease T2-like"/>
    <property type="match status" value="1"/>
</dbReference>
<dbReference type="PANTHER" id="PTHR11240">
    <property type="entry name" value="RIBONUCLEASE T2"/>
    <property type="match status" value="1"/>
</dbReference>
<protein>
    <submittedName>
        <fullName evidence="4">Ribonuclease I</fullName>
    </submittedName>
</protein>
<dbReference type="PANTHER" id="PTHR11240:SF22">
    <property type="entry name" value="RIBONUCLEASE T2"/>
    <property type="match status" value="1"/>
</dbReference>
<evidence type="ECO:0000313" key="4">
    <source>
        <dbReference type="EMBL" id="VDM89568.1"/>
    </source>
</evidence>
<proteinExistence type="inferred from homology"/>
<organism evidence="4 5">
    <name type="scientific">Mycobacterium basiliense</name>
    <dbReference type="NCBI Taxonomy" id="2094119"/>
    <lineage>
        <taxon>Bacteria</taxon>
        <taxon>Bacillati</taxon>
        <taxon>Actinomycetota</taxon>
        <taxon>Actinomycetes</taxon>
        <taxon>Mycobacteriales</taxon>
        <taxon>Mycobacteriaceae</taxon>
        <taxon>Mycobacterium</taxon>
    </lineage>
</organism>
<reference evidence="5" key="1">
    <citation type="submission" date="2018-02" db="EMBL/GenBank/DDBJ databases">
        <authorList>
            <person name="Seth-Smith MB H."/>
            <person name="Seth-Smith H."/>
        </authorList>
    </citation>
    <scope>NUCLEOTIDE SEQUENCE [LARGE SCALE GENOMIC DNA]</scope>
</reference>
<keyword evidence="3" id="KW-0812">Transmembrane</keyword>
<dbReference type="EMBL" id="LR130759">
    <property type="protein sequence ID" value="VDM89568.1"/>
    <property type="molecule type" value="Genomic_DNA"/>
</dbReference>
<keyword evidence="5" id="KW-1185">Reference proteome</keyword>
<dbReference type="OrthoDB" id="4720638at2"/>
<dbReference type="KEGG" id="mbai:MB901379_03146"/>
<dbReference type="SUPFAM" id="SSF55895">
    <property type="entry name" value="Ribonuclease Rh-like"/>
    <property type="match status" value="1"/>
</dbReference>
<name>A0A447GGM1_9MYCO</name>
<comment type="similarity">
    <text evidence="1 2">Belongs to the RNase T2 family.</text>
</comment>
<dbReference type="GO" id="GO:0003723">
    <property type="term" value="F:RNA binding"/>
    <property type="evidence" value="ECO:0007669"/>
    <property type="project" value="InterPro"/>
</dbReference>
<evidence type="ECO:0000256" key="2">
    <source>
        <dbReference type="RuleBase" id="RU004328"/>
    </source>
</evidence>
<dbReference type="AlphaFoldDB" id="A0A447GGM1"/>
<gene>
    <name evidence="4" type="ORF">MB901379_03146</name>
</gene>
<dbReference type="GO" id="GO:0033897">
    <property type="term" value="F:ribonuclease T2 activity"/>
    <property type="evidence" value="ECO:0007669"/>
    <property type="project" value="InterPro"/>
</dbReference>